<evidence type="ECO:0000256" key="1">
    <source>
        <dbReference type="SAM" id="MobiDB-lite"/>
    </source>
</evidence>
<evidence type="ECO:0000313" key="2">
    <source>
        <dbReference type="EMBL" id="RPA77588.1"/>
    </source>
</evidence>
<dbReference type="AlphaFoldDB" id="A0A3N4HYL0"/>
<name>A0A3N4HYL0_ASCIM</name>
<sequence>MTDLKRQYLTFWFSPRGFPLHRLKFDWSTCTKPGTIESTNPRKHTEVLRRLEATRIMFDAPTLTLENYFWLRDYERMPDGTGMYLQIVIGIARVIGAWRNGHRYLTTEEEEKGWESWGEERKEYTMCLHIIKATDRCIADARMWPNRLGEVNRIKGLLASRKDAMAKRLGCYKGDSALNVGIAGSGMGRKRGSEVGLRGLESLVRLRRLRAMRPPLLAPSLALSGVEGGGRESRLPLGEPVFAGSQSYSKYNADVVEGDAGVAEVAGQKRNRESEEEMDGDEGRPKKLKTGVVVKEAD</sequence>
<dbReference type="Proteomes" id="UP000275078">
    <property type="component" value="Unassembled WGS sequence"/>
</dbReference>
<protein>
    <submittedName>
        <fullName evidence="2">Uncharacterized protein</fullName>
    </submittedName>
</protein>
<gene>
    <name evidence="2" type="ORF">BJ508DRAFT_417018</name>
</gene>
<feature type="region of interest" description="Disordered" evidence="1">
    <location>
        <begin position="262"/>
        <end position="298"/>
    </location>
</feature>
<evidence type="ECO:0000313" key="3">
    <source>
        <dbReference type="Proteomes" id="UP000275078"/>
    </source>
</evidence>
<proteinExistence type="predicted"/>
<keyword evidence="3" id="KW-1185">Reference proteome</keyword>
<dbReference type="EMBL" id="ML119724">
    <property type="protein sequence ID" value="RPA77588.1"/>
    <property type="molecule type" value="Genomic_DNA"/>
</dbReference>
<organism evidence="2 3">
    <name type="scientific">Ascobolus immersus RN42</name>
    <dbReference type="NCBI Taxonomy" id="1160509"/>
    <lineage>
        <taxon>Eukaryota</taxon>
        <taxon>Fungi</taxon>
        <taxon>Dikarya</taxon>
        <taxon>Ascomycota</taxon>
        <taxon>Pezizomycotina</taxon>
        <taxon>Pezizomycetes</taxon>
        <taxon>Pezizales</taxon>
        <taxon>Ascobolaceae</taxon>
        <taxon>Ascobolus</taxon>
    </lineage>
</organism>
<reference evidence="2 3" key="1">
    <citation type="journal article" date="2018" name="Nat. Ecol. Evol.">
        <title>Pezizomycetes genomes reveal the molecular basis of ectomycorrhizal truffle lifestyle.</title>
        <authorList>
            <person name="Murat C."/>
            <person name="Payen T."/>
            <person name="Noel B."/>
            <person name="Kuo A."/>
            <person name="Morin E."/>
            <person name="Chen J."/>
            <person name="Kohler A."/>
            <person name="Krizsan K."/>
            <person name="Balestrini R."/>
            <person name="Da Silva C."/>
            <person name="Montanini B."/>
            <person name="Hainaut M."/>
            <person name="Levati E."/>
            <person name="Barry K.W."/>
            <person name="Belfiori B."/>
            <person name="Cichocki N."/>
            <person name="Clum A."/>
            <person name="Dockter R.B."/>
            <person name="Fauchery L."/>
            <person name="Guy J."/>
            <person name="Iotti M."/>
            <person name="Le Tacon F."/>
            <person name="Lindquist E.A."/>
            <person name="Lipzen A."/>
            <person name="Malagnac F."/>
            <person name="Mello A."/>
            <person name="Molinier V."/>
            <person name="Miyauchi S."/>
            <person name="Poulain J."/>
            <person name="Riccioni C."/>
            <person name="Rubini A."/>
            <person name="Sitrit Y."/>
            <person name="Splivallo R."/>
            <person name="Traeger S."/>
            <person name="Wang M."/>
            <person name="Zifcakova L."/>
            <person name="Wipf D."/>
            <person name="Zambonelli A."/>
            <person name="Paolocci F."/>
            <person name="Nowrousian M."/>
            <person name="Ottonello S."/>
            <person name="Baldrian P."/>
            <person name="Spatafora J.W."/>
            <person name="Henrissat B."/>
            <person name="Nagy L.G."/>
            <person name="Aury J.M."/>
            <person name="Wincker P."/>
            <person name="Grigoriev I.V."/>
            <person name="Bonfante P."/>
            <person name="Martin F.M."/>
        </authorList>
    </citation>
    <scope>NUCLEOTIDE SEQUENCE [LARGE SCALE GENOMIC DNA]</scope>
    <source>
        <strain evidence="2 3">RN42</strain>
    </source>
</reference>
<accession>A0A3N4HYL0</accession>